<keyword evidence="1" id="KW-0472">Membrane</keyword>
<keyword evidence="1" id="KW-1133">Transmembrane helix</keyword>
<proteinExistence type="predicted"/>
<protein>
    <submittedName>
        <fullName evidence="4">Protein-cysteine N-palmitoyltransferase porcupine</fullName>
    </submittedName>
</protein>
<keyword evidence="1" id="KW-0812">Transmembrane</keyword>
<sequence length="451" mass="50590">MDVGVGDYEDDELLYISQEDYSDILTLQSDHPQWLMCTTGVVQSLQQLLTKIVAFAVLKRILVAVSASGKLSIHALNVCMALCGMYVLWAHNDTLVHVVMFTALLILLIYFARFLKNLFGFIAILCGIGSLLLWQYFLSAEKYMSMRGTLMIIVMKVISLCFDIVDEGIGDGVTLSTLFGYLFDPCTVLFGPWMPLKQYEESLYRKSFKEELSGMLYAAILLATSLIFVTYSSCITELLFPGSGFWHAFGVAQSFRFSHYFISWLSAASAVASGAPSGVVADWISIEWPRSLVDVVVSWSIPMHRFLQKYIFLEVRRYGAAAAIFFTYMVSSLLHGINFQLSAVLLSLGLYTYVETRVRSKLSARFSSCIGARKCRTNCVHLRKKDAVSTIVLNMLFRIVAIVHLVYLGMVFDDSAAESGYSAKHTITIWASWHFASHAIAIFMLFVSFLL</sequence>
<feature type="transmembrane region" description="Helical" evidence="1">
    <location>
        <begin position="95"/>
        <end position="112"/>
    </location>
</feature>
<dbReference type="AlphaFoldDB" id="A0A183UMG5"/>
<evidence type="ECO:0000313" key="4">
    <source>
        <dbReference type="WBParaSite" id="TCNE_0000968501-mRNA-1"/>
    </source>
</evidence>
<dbReference type="PANTHER" id="PTHR13906">
    <property type="entry name" value="PORCUPINE"/>
    <property type="match status" value="1"/>
</dbReference>
<dbReference type="WBParaSite" id="TCNE_0000968501-mRNA-1">
    <property type="protein sequence ID" value="TCNE_0000968501-mRNA-1"/>
    <property type="gene ID" value="TCNE_0000968501"/>
</dbReference>
<dbReference type="EMBL" id="UYWY01020249">
    <property type="protein sequence ID" value="VDM41006.1"/>
    <property type="molecule type" value="Genomic_DNA"/>
</dbReference>
<dbReference type="GO" id="GO:0016020">
    <property type="term" value="C:membrane"/>
    <property type="evidence" value="ECO:0007669"/>
    <property type="project" value="TreeGrafter"/>
</dbReference>
<dbReference type="PANTHER" id="PTHR13906:SF12">
    <property type="entry name" value="PROTEIN-SERINE O-PALMITOLEOYLTRANSFERASE PORCUPINE"/>
    <property type="match status" value="1"/>
</dbReference>
<dbReference type="GO" id="GO:1990698">
    <property type="term" value="F:palmitoleoyltransferase activity"/>
    <property type="evidence" value="ECO:0007669"/>
    <property type="project" value="TreeGrafter"/>
</dbReference>
<gene>
    <name evidence="2" type="ORF">TCNE_LOCUS9685</name>
</gene>
<feature type="transmembrane region" description="Helical" evidence="1">
    <location>
        <begin position="71"/>
        <end position="88"/>
    </location>
</feature>
<dbReference type="GO" id="GO:0005783">
    <property type="term" value="C:endoplasmic reticulum"/>
    <property type="evidence" value="ECO:0007669"/>
    <property type="project" value="TreeGrafter"/>
</dbReference>
<name>A0A183UMG5_TOXCA</name>
<dbReference type="InterPro" id="IPR049941">
    <property type="entry name" value="LPLAT_7/PORCN-like"/>
</dbReference>
<dbReference type="Proteomes" id="UP000050794">
    <property type="component" value="Unassembled WGS sequence"/>
</dbReference>
<organism evidence="3 4">
    <name type="scientific">Toxocara canis</name>
    <name type="common">Canine roundworm</name>
    <dbReference type="NCBI Taxonomy" id="6265"/>
    <lineage>
        <taxon>Eukaryota</taxon>
        <taxon>Metazoa</taxon>
        <taxon>Ecdysozoa</taxon>
        <taxon>Nematoda</taxon>
        <taxon>Chromadorea</taxon>
        <taxon>Rhabditida</taxon>
        <taxon>Spirurina</taxon>
        <taxon>Ascaridomorpha</taxon>
        <taxon>Ascaridoidea</taxon>
        <taxon>Toxocaridae</taxon>
        <taxon>Toxocara</taxon>
    </lineage>
</organism>
<evidence type="ECO:0000313" key="3">
    <source>
        <dbReference type="Proteomes" id="UP000050794"/>
    </source>
</evidence>
<evidence type="ECO:0000256" key="1">
    <source>
        <dbReference type="SAM" id="Phobius"/>
    </source>
</evidence>
<feature type="transmembrane region" description="Helical" evidence="1">
    <location>
        <begin position="216"/>
        <end position="240"/>
    </location>
</feature>
<dbReference type="GO" id="GO:0061355">
    <property type="term" value="P:Wnt protein secretion"/>
    <property type="evidence" value="ECO:0007669"/>
    <property type="project" value="TreeGrafter"/>
</dbReference>
<feature type="transmembrane region" description="Helical" evidence="1">
    <location>
        <begin position="391"/>
        <end position="410"/>
    </location>
</feature>
<dbReference type="GO" id="GO:0030258">
    <property type="term" value="P:lipid modification"/>
    <property type="evidence" value="ECO:0007669"/>
    <property type="project" value="TreeGrafter"/>
</dbReference>
<evidence type="ECO:0000313" key="2">
    <source>
        <dbReference type="EMBL" id="VDM41006.1"/>
    </source>
</evidence>
<reference evidence="4" key="1">
    <citation type="submission" date="2016-06" db="UniProtKB">
        <authorList>
            <consortium name="WormBaseParasite"/>
        </authorList>
    </citation>
    <scope>IDENTIFICATION</scope>
</reference>
<feature type="transmembrane region" description="Helical" evidence="1">
    <location>
        <begin position="337"/>
        <end position="354"/>
    </location>
</feature>
<accession>A0A183UMG5</accession>
<keyword evidence="3" id="KW-1185">Reference proteome</keyword>
<feature type="transmembrane region" description="Helical" evidence="1">
    <location>
        <begin position="118"/>
        <end position="137"/>
    </location>
</feature>
<feature type="transmembrane region" description="Helical" evidence="1">
    <location>
        <begin position="430"/>
        <end position="450"/>
    </location>
</feature>
<reference evidence="2 3" key="2">
    <citation type="submission" date="2018-11" db="EMBL/GenBank/DDBJ databases">
        <authorList>
            <consortium name="Pathogen Informatics"/>
        </authorList>
    </citation>
    <scope>NUCLEOTIDE SEQUENCE [LARGE SCALE GENOMIC DNA]</scope>
</reference>
<dbReference type="GO" id="GO:0017147">
    <property type="term" value="F:Wnt-protein binding"/>
    <property type="evidence" value="ECO:0007669"/>
    <property type="project" value="TreeGrafter"/>
</dbReference>